<reference evidence="1" key="1">
    <citation type="submission" date="2014-11" db="EMBL/GenBank/DDBJ databases">
        <authorList>
            <person name="Amaro Gonzalez C."/>
        </authorList>
    </citation>
    <scope>NUCLEOTIDE SEQUENCE</scope>
</reference>
<reference evidence="1" key="2">
    <citation type="journal article" date="2015" name="Fish Shellfish Immunol.">
        <title>Early steps in the European eel (Anguilla anguilla)-Vibrio vulnificus interaction in the gills: Role of the RtxA13 toxin.</title>
        <authorList>
            <person name="Callol A."/>
            <person name="Pajuelo D."/>
            <person name="Ebbesson L."/>
            <person name="Teles M."/>
            <person name="MacKenzie S."/>
            <person name="Amaro C."/>
        </authorList>
    </citation>
    <scope>NUCLEOTIDE SEQUENCE</scope>
</reference>
<proteinExistence type="predicted"/>
<protein>
    <submittedName>
        <fullName evidence="1">Uncharacterized protein</fullName>
    </submittedName>
</protein>
<sequence>MSACLEKITRKDNNRLIPFQLDAKIITHKNRTK</sequence>
<dbReference type="EMBL" id="GBXM01054430">
    <property type="protein sequence ID" value="JAH54147.1"/>
    <property type="molecule type" value="Transcribed_RNA"/>
</dbReference>
<name>A0A0E9TKY0_ANGAN</name>
<evidence type="ECO:0000313" key="1">
    <source>
        <dbReference type="EMBL" id="JAH54147.1"/>
    </source>
</evidence>
<accession>A0A0E9TKY0</accession>
<organism evidence="1">
    <name type="scientific">Anguilla anguilla</name>
    <name type="common">European freshwater eel</name>
    <name type="synonym">Muraena anguilla</name>
    <dbReference type="NCBI Taxonomy" id="7936"/>
    <lineage>
        <taxon>Eukaryota</taxon>
        <taxon>Metazoa</taxon>
        <taxon>Chordata</taxon>
        <taxon>Craniata</taxon>
        <taxon>Vertebrata</taxon>
        <taxon>Euteleostomi</taxon>
        <taxon>Actinopterygii</taxon>
        <taxon>Neopterygii</taxon>
        <taxon>Teleostei</taxon>
        <taxon>Anguilliformes</taxon>
        <taxon>Anguillidae</taxon>
        <taxon>Anguilla</taxon>
    </lineage>
</organism>
<dbReference type="AlphaFoldDB" id="A0A0E9TKY0"/>